<dbReference type="NCBIfam" id="NF008692">
    <property type="entry name" value="PRK11713.1-5"/>
    <property type="match status" value="1"/>
</dbReference>
<keyword evidence="5 12" id="KW-0963">Cytoplasm</keyword>
<keyword evidence="6 12" id="KW-0698">rRNA processing</keyword>
<evidence type="ECO:0000256" key="7">
    <source>
        <dbReference type="ARBA" id="ARBA00022603"/>
    </source>
</evidence>
<dbReference type="PANTHER" id="PTHR30027:SF3">
    <property type="entry name" value="16S RRNA (URACIL(1498)-N(3))-METHYLTRANSFERASE"/>
    <property type="match status" value="1"/>
</dbReference>
<evidence type="ECO:0000256" key="4">
    <source>
        <dbReference type="ARBA" id="ARBA00013673"/>
    </source>
</evidence>
<evidence type="ECO:0000256" key="1">
    <source>
        <dbReference type="ARBA" id="ARBA00004496"/>
    </source>
</evidence>
<comment type="function">
    <text evidence="10 12">Specifically methylates the N3 position of the uracil ring of uridine 1498 (m3U1498) in 16S rRNA. Acts on the fully assembled 30S ribosomal subunit.</text>
</comment>
<dbReference type="AlphaFoldDB" id="C8W4S2"/>
<evidence type="ECO:0000256" key="12">
    <source>
        <dbReference type="PIRNR" id="PIRNR015601"/>
    </source>
</evidence>
<dbReference type="STRING" id="485916.Dtox_3218"/>
<dbReference type="InterPro" id="IPR029026">
    <property type="entry name" value="tRNA_m1G_MTases_N"/>
</dbReference>
<organism evidence="15 16">
    <name type="scientific">Desulfofarcimen acetoxidans (strain ATCC 49208 / DSM 771 / KCTC 5769 / VKM B-1644 / 5575)</name>
    <name type="common">Desulfotomaculum acetoxidans</name>
    <dbReference type="NCBI Taxonomy" id="485916"/>
    <lineage>
        <taxon>Bacteria</taxon>
        <taxon>Bacillati</taxon>
        <taxon>Bacillota</taxon>
        <taxon>Clostridia</taxon>
        <taxon>Eubacteriales</taxon>
        <taxon>Peptococcaceae</taxon>
        <taxon>Desulfofarcimen</taxon>
    </lineage>
</organism>
<evidence type="ECO:0000256" key="9">
    <source>
        <dbReference type="ARBA" id="ARBA00022691"/>
    </source>
</evidence>
<evidence type="ECO:0000256" key="10">
    <source>
        <dbReference type="ARBA" id="ARBA00025699"/>
    </source>
</evidence>
<dbReference type="NCBIfam" id="NF008709">
    <property type="entry name" value="PRK11713.7-4"/>
    <property type="match status" value="1"/>
</dbReference>
<dbReference type="InterPro" id="IPR015947">
    <property type="entry name" value="PUA-like_sf"/>
</dbReference>
<evidence type="ECO:0000256" key="5">
    <source>
        <dbReference type="ARBA" id="ARBA00022490"/>
    </source>
</evidence>
<dbReference type="Proteomes" id="UP000002217">
    <property type="component" value="Chromosome"/>
</dbReference>
<comment type="catalytic activity">
    <reaction evidence="11 12">
        <text>uridine(1498) in 16S rRNA + S-adenosyl-L-methionine = N(3)-methyluridine(1498) in 16S rRNA + S-adenosyl-L-homocysteine + H(+)</text>
        <dbReference type="Rhea" id="RHEA:42920"/>
        <dbReference type="Rhea" id="RHEA-COMP:10283"/>
        <dbReference type="Rhea" id="RHEA-COMP:10284"/>
        <dbReference type="ChEBI" id="CHEBI:15378"/>
        <dbReference type="ChEBI" id="CHEBI:57856"/>
        <dbReference type="ChEBI" id="CHEBI:59789"/>
        <dbReference type="ChEBI" id="CHEBI:65315"/>
        <dbReference type="ChEBI" id="CHEBI:74502"/>
        <dbReference type="EC" id="2.1.1.193"/>
    </reaction>
</comment>
<dbReference type="GO" id="GO:0070042">
    <property type="term" value="F:rRNA (uridine-N3-)-methyltransferase activity"/>
    <property type="evidence" value="ECO:0007669"/>
    <property type="project" value="TreeGrafter"/>
</dbReference>
<dbReference type="RefSeq" id="WP_015758650.1">
    <property type="nucleotide sequence ID" value="NC_013216.1"/>
</dbReference>
<protein>
    <recommendedName>
        <fullName evidence="4 12">Ribosomal RNA small subunit methyltransferase E</fullName>
        <ecNumber evidence="3 12">2.1.1.193</ecNumber>
    </recommendedName>
</protein>
<dbReference type="InterPro" id="IPR006700">
    <property type="entry name" value="RsmE"/>
</dbReference>
<evidence type="ECO:0000256" key="11">
    <source>
        <dbReference type="ARBA" id="ARBA00047944"/>
    </source>
</evidence>
<comment type="subcellular location">
    <subcellularLocation>
        <location evidence="1 12">Cytoplasm</location>
    </subcellularLocation>
</comment>
<dbReference type="PIRSF" id="PIRSF015601">
    <property type="entry name" value="MTase_slr0722"/>
    <property type="match status" value="1"/>
</dbReference>
<dbReference type="InterPro" id="IPR029028">
    <property type="entry name" value="Alpha/beta_knot_MTases"/>
</dbReference>
<comment type="similarity">
    <text evidence="2 12">Belongs to the RNA methyltransferase RsmE family.</text>
</comment>
<dbReference type="OrthoDB" id="9815641at2"/>
<accession>C8W4S2</accession>
<dbReference type="GO" id="GO:0070475">
    <property type="term" value="P:rRNA base methylation"/>
    <property type="evidence" value="ECO:0007669"/>
    <property type="project" value="TreeGrafter"/>
</dbReference>
<dbReference type="HOGENOM" id="CLU_067442_3_0_9"/>
<name>C8W4S2_DESAS</name>
<dbReference type="InterPro" id="IPR046886">
    <property type="entry name" value="RsmE_MTase_dom"/>
</dbReference>
<dbReference type="InterPro" id="IPR046887">
    <property type="entry name" value="RsmE_PUA-like"/>
</dbReference>
<dbReference type="KEGG" id="dae:Dtox_3218"/>
<evidence type="ECO:0000256" key="6">
    <source>
        <dbReference type="ARBA" id="ARBA00022552"/>
    </source>
</evidence>
<evidence type="ECO:0000256" key="8">
    <source>
        <dbReference type="ARBA" id="ARBA00022679"/>
    </source>
</evidence>
<evidence type="ECO:0000313" key="16">
    <source>
        <dbReference type="Proteomes" id="UP000002217"/>
    </source>
</evidence>
<dbReference type="Gene3D" id="3.40.1280.10">
    <property type="match status" value="1"/>
</dbReference>
<evidence type="ECO:0000256" key="3">
    <source>
        <dbReference type="ARBA" id="ARBA00012328"/>
    </source>
</evidence>
<keyword evidence="16" id="KW-1185">Reference proteome</keyword>
<sequence>MTRVYVPPTRIKGRQACITGTEMEHVNRVLRLAAGDEVTIIDGEGGVFSARITGKNKEKVFCEITAEGLPDNEPPVKITLVQGLPKSDKMDLIVQKGTELGLSTLIPLQCERAIVRLDEKKAAQRQERWQRIAMEAAKQCKRGKHPSVERAMSWQEVLESLPEKALCLLPWEEETARGLKSLRDNLEAKVPPFEIYIFIGPEGGFTRSEAAQARQYGVIPVSLGPRILRTETAGIAVLSIIMYEFGDLGGTPADYKS</sequence>
<dbReference type="EC" id="2.1.1.193" evidence="3 12"/>
<feature type="domain" description="Ribosomal RNA small subunit methyltransferase E methyltransferase" evidence="13">
    <location>
        <begin position="73"/>
        <end position="242"/>
    </location>
</feature>
<gene>
    <name evidence="15" type="ordered locus">Dtox_3218</name>
</gene>
<feature type="domain" description="Ribosomal RNA small subunit methyltransferase E PUA-like" evidence="14">
    <location>
        <begin position="18"/>
        <end position="64"/>
    </location>
</feature>
<dbReference type="Pfam" id="PF04452">
    <property type="entry name" value="Methyltrans_RNA"/>
    <property type="match status" value="1"/>
</dbReference>
<evidence type="ECO:0000256" key="2">
    <source>
        <dbReference type="ARBA" id="ARBA00005528"/>
    </source>
</evidence>
<keyword evidence="9 12" id="KW-0949">S-adenosyl-L-methionine</keyword>
<keyword evidence="7 12" id="KW-0489">Methyltransferase</keyword>
<dbReference type="eggNOG" id="COG1385">
    <property type="taxonomic scope" value="Bacteria"/>
</dbReference>
<dbReference type="CDD" id="cd18084">
    <property type="entry name" value="RsmE-like"/>
    <property type="match status" value="1"/>
</dbReference>
<evidence type="ECO:0000259" key="13">
    <source>
        <dbReference type="Pfam" id="PF04452"/>
    </source>
</evidence>
<reference evidence="15 16" key="1">
    <citation type="journal article" date="2009" name="Stand. Genomic Sci.">
        <title>Complete genome sequence of Desulfotomaculum acetoxidans type strain (5575).</title>
        <authorList>
            <person name="Spring S."/>
            <person name="Lapidus A."/>
            <person name="Schroder M."/>
            <person name="Gleim D."/>
            <person name="Sims D."/>
            <person name="Meincke L."/>
            <person name="Glavina Del Rio T."/>
            <person name="Tice H."/>
            <person name="Copeland A."/>
            <person name="Cheng J.F."/>
            <person name="Lucas S."/>
            <person name="Chen F."/>
            <person name="Nolan M."/>
            <person name="Bruce D."/>
            <person name="Goodwin L."/>
            <person name="Pitluck S."/>
            <person name="Ivanova N."/>
            <person name="Mavromatis K."/>
            <person name="Mikhailova N."/>
            <person name="Pati A."/>
            <person name="Chen A."/>
            <person name="Palaniappan K."/>
            <person name="Land M."/>
            <person name="Hauser L."/>
            <person name="Chang Y.J."/>
            <person name="Jeffries C.D."/>
            <person name="Chain P."/>
            <person name="Saunders E."/>
            <person name="Brettin T."/>
            <person name="Detter J.C."/>
            <person name="Goker M."/>
            <person name="Bristow J."/>
            <person name="Eisen J.A."/>
            <person name="Markowitz V."/>
            <person name="Hugenholtz P."/>
            <person name="Kyrpides N.C."/>
            <person name="Klenk H.P."/>
            <person name="Han C."/>
        </authorList>
    </citation>
    <scope>NUCLEOTIDE SEQUENCE [LARGE SCALE GENOMIC DNA]</scope>
    <source>
        <strain evidence="16">ATCC 49208 / DSM 771 / VKM B-1644</strain>
    </source>
</reference>
<dbReference type="EMBL" id="CP001720">
    <property type="protein sequence ID" value="ACV63958.1"/>
    <property type="molecule type" value="Genomic_DNA"/>
</dbReference>
<keyword evidence="8 12" id="KW-0808">Transferase</keyword>
<dbReference type="GO" id="GO:0005737">
    <property type="term" value="C:cytoplasm"/>
    <property type="evidence" value="ECO:0007669"/>
    <property type="project" value="UniProtKB-SubCell"/>
</dbReference>
<dbReference type="Pfam" id="PF20260">
    <property type="entry name" value="PUA_4"/>
    <property type="match status" value="1"/>
</dbReference>
<evidence type="ECO:0000313" key="15">
    <source>
        <dbReference type="EMBL" id="ACV63958.1"/>
    </source>
</evidence>
<dbReference type="NCBIfam" id="TIGR00046">
    <property type="entry name" value="RsmE family RNA methyltransferase"/>
    <property type="match status" value="1"/>
</dbReference>
<proteinExistence type="inferred from homology"/>
<dbReference type="SUPFAM" id="SSF75217">
    <property type="entry name" value="alpha/beta knot"/>
    <property type="match status" value="1"/>
</dbReference>
<dbReference type="PANTHER" id="PTHR30027">
    <property type="entry name" value="RIBOSOMAL RNA SMALL SUBUNIT METHYLTRANSFERASE E"/>
    <property type="match status" value="1"/>
</dbReference>
<evidence type="ECO:0000259" key="14">
    <source>
        <dbReference type="Pfam" id="PF20260"/>
    </source>
</evidence>
<dbReference type="SUPFAM" id="SSF88697">
    <property type="entry name" value="PUA domain-like"/>
    <property type="match status" value="1"/>
</dbReference>